<evidence type="ECO:0000256" key="1">
    <source>
        <dbReference type="ARBA" id="ARBA00004442"/>
    </source>
</evidence>
<evidence type="ECO:0000259" key="14">
    <source>
        <dbReference type="Pfam" id="PF08212"/>
    </source>
</evidence>
<evidence type="ECO:0000256" key="11">
    <source>
        <dbReference type="ARBA" id="ARBA00057024"/>
    </source>
</evidence>
<comment type="similarity">
    <text evidence="3 13">Belongs to the calycin superfamily. Lipocalin family.</text>
</comment>
<keyword evidence="5 13" id="KW-0732">Signal</keyword>
<dbReference type="InterPro" id="IPR000566">
    <property type="entry name" value="Lipocln_cytosolic_FA-bd_dom"/>
</dbReference>
<feature type="chain" id="PRO_5021060720" description="Outer membrane lipoprotein Blc" evidence="13">
    <location>
        <begin position="27"/>
        <end position="184"/>
    </location>
</feature>
<evidence type="ECO:0000256" key="3">
    <source>
        <dbReference type="ARBA" id="ARBA00006889"/>
    </source>
</evidence>
<dbReference type="InterPro" id="IPR002446">
    <property type="entry name" value="Lipocalin_bac"/>
</dbReference>
<keyword evidence="9" id="KW-0998">Cell outer membrane</keyword>
<dbReference type="PRINTS" id="PR01171">
    <property type="entry name" value="BCTLIPOCALIN"/>
</dbReference>
<dbReference type="Gene3D" id="2.40.128.20">
    <property type="match status" value="1"/>
</dbReference>
<evidence type="ECO:0000313" key="16">
    <source>
        <dbReference type="Proteomes" id="UP000295197"/>
    </source>
</evidence>
<dbReference type="PROSITE" id="PS00213">
    <property type="entry name" value="LIPOCALIN"/>
    <property type="match status" value="1"/>
</dbReference>
<gene>
    <name evidence="15" type="ORF">EDC17_100372</name>
</gene>
<comment type="function">
    <text evidence="11">Involved in the storage or transport of lipids necessary for membrane maintenance under stressful conditions. Displays a binding preference for lysophospholipids.</text>
</comment>
<dbReference type="GO" id="GO:0009279">
    <property type="term" value="C:cell outer membrane"/>
    <property type="evidence" value="ECO:0007669"/>
    <property type="project" value="UniProtKB-SubCell"/>
</dbReference>
<dbReference type="InterPro" id="IPR022272">
    <property type="entry name" value="Lipocalin_CS"/>
</dbReference>
<dbReference type="InterPro" id="IPR022271">
    <property type="entry name" value="Lipocalin_ApoD"/>
</dbReference>
<accession>A0A4R3W112</accession>
<evidence type="ECO:0000256" key="9">
    <source>
        <dbReference type="ARBA" id="ARBA00023237"/>
    </source>
</evidence>
<proteinExistence type="inferred from homology"/>
<keyword evidence="10 15" id="KW-0449">Lipoprotein</keyword>
<feature type="signal peptide" evidence="13">
    <location>
        <begin position="1"/>
        <end position="26"/>
    </location>
</feature>
<name>A0A4R3W112_9SPHI</name>
<evidence type="ECO:0000256" key="10">
    <source>
        <dbReference type="ARBA" id="ARBA00023288"/>
    </source>
</evidence>
<dbReference type="PANTHER" id="PTHR10612">
    <property type="entry name" value="APOLIPOPROTEIN D"/>
    <property type="match status" value="1"/>
</dbReference>
<protein>
    <recommendedName>
        <fullName evidence="12">Outer membrane lipoprotein Blc</fullName>
    </recommendedName>
</protein>
<keyword evidence="7" id="KW-0472">Membrane</keyword>
<comment type="subunit">
    <text evidence="4">Homodimer.</text>
</comment>
<dbReference type="InterPro" id="IPR047202">
    <property type="entry name" value="Lipocalin_Blc-like_dom"/>
</dbReference>
<keyword evidence="6" id="KW-0446">Lipid-binding</keyword>
<evidence type="ECO:0000256" key="7">
    <source>
        <dbReference type="ARBA" id="ARBA00023136"/>
    </source>
</evidence>
<keyword evidence="16" id="KW-1185">Reference proteome</keyword>
<dbReference type="Proteomes" id="UP000295197">
    <property type="component" value="Unassembled WGS sequence"/>
</dbReference>
<evidence type="ECO:0000256" key="4">
    <source>
        <dbReference type="ARBA" id="ARBA00011738"/>
    </source>
</evidence>
<evidence type="ECO:0000256" key="12">
    <source>
        <dbReference type="ARBA" id="ARBA00071217"/>
    </source>
</evidence>
<dbReference type="PROSITE" id="PS51257">
    <property type="entry name" value="PROKAR_LIPOPROTEIN"/>
    <property type="match status" value="1"/>
</dbReference>
<reference evidence="15 16" key="1">
    <citation type="submission" date="2019-03" db="EMBL/GenBank/DDBJ databases">
        <title>Genomic Encyclopedia of Type Strains, Phase IV (KMG-IV): sequencing the most valuable type-strain genomes for metagenomic binning, comparative biology and taxonomic classification.</title>
        <authorList>
            <person name="Goeker M."/>
        </authorList>
    </citation>
    <scope>NUCLEOTIDE SEQUENCE [LARGE SCALE GENOMIC DNA]</scope>
    <source>
        <strain evidence="15 16">DSM 22362</strain>
    </source>
</reference>
<sequence length="184" mass="21297">MMMRIKPYYSILVATAILLLSASCQSIPKEARVVTNFDAQKYMGTWYEIARIDFKHERNMNNTAAQYSLKDNGDIKVLNSGYNYVKETWKKREGKAKFRGSPTEGALKVSFFGPFYSGYNVIAIDKDYKYVLIAGKNHDYLWILSREQTIPESVKKEYLEIAKNAGYDTNDLIWVDHNMQNPHI</sequence>
<dbReference type="AlphaFoldDB" id="A0A4R3W112"/>
<dbReference type="CDD" id="cd19438">
    <property type="entry name" value="lipocalin_Blc-like"/>
    <property type="match status" value="1"/>
</dbReference>
<dbReference type="PIRSF" id="PIRSF036893">
    <property type="entry name" value="Lipocalin_ApoD"/>
    <property type="match status" value="1"/>
</dbReference>
<comment type="caution">
    <text evidence="15">The sequence shown here is derived from an EMBL/GenBank/DDBJ whole genome shotgun (WGS) entry which is preliminary data.</text>
</comment>
<dbReference type="InterPro" id="IPR012674">
    <property type="entry name" value="Calycin"/>
</dbReference>
<dbReference type="PANTHER" id="PTHR10612:SF34">
    <property type="entry name" value="APOLIPOPROTEIN D"/>
    <property type="match status" value="1"/>
</dbReference>
<organism evidence="15 16">
    <name type="scientific">Sphingobacterium alimentarium</name>
    <dbReference type="NCBI Taxonomy" id="797292"/>
    <lineage>
        <taxon>Bacteria</taxon>
        <taxon>Pseudomonadati</taxon>
        <taxon>Bacteroidota</taxon>
        <taxon>Sphingobacteriia</taxon>
        <taxon>Sphingobacteriales</taxon>
        <taxon>Sphingobacteriaceae</taxon>
        <taxon>Sphingobacterium</taxon>
    </lineage>
</organism>
<evidence type="ECO:0000256" key="13">
    <source>
        <dbReference type="PIRNR" id="PIRNR036893"/>
    </source>
</evidence>
<dbReference type="GO" id="GO:0008289">
    <property type="term" value="F:lipid binding"/>
    <property type="evidence" value="ECO:0007669"/>
    <property type="project" value="UniProtKB-KW"/>
</dbReference>
<evidence type="ECO:0000256" key="6">
    <source>
        <dbReference type="ARBA" id="ARBA00023121"/>
    </source>
</evidence>
<dbReference type="FunFam" id="2.40.128.20:FF:000002">
    <property type="entry name" value="Outer membrane lipoprotein Blc"/>
    <property type="match status" value="1"/>
</dbReference>
<evidence type="ECO:0000256" key="2">
    <source>
        <dbReference type="ARBA" id="ARBA00004635"/>
    </source>
</evidence>
<dbReference type="SUPFAM" id="SSF50814">
    <property type="entry name" value="Lipocalins"/>
    <property type="match status" value="1"/>
</dbReference>
<dbReference type="EMBL" id="SMBZ01000003">
    <property type="protein sequence ID" value="TCV19973.1"/>
    <property type="molecule type" value="Genomic_DNA"/>
</dbReference>
<dbReference type="GO" id="GO:0006950">
    <property type="term" value="P:response to stress"/>
    <property type="evidence" value="ECO:0007669"/>
    <property type="project" value="UniProtKB-ARBA"/>
</dbReference>
<comment type="subcellular location">
    <subcellularLocation>
        <location evidence="1">Cell outer membrane</location>
    </subcellularLocation>
    <subcellularLocation>
        <location evidence="2">Membrane</location>
        <topology evidence="2">Lipid-anchor</topology>
    </subcellularLocation>
</comment>
<keyword evidence="8" id="KW-0564">Palmitate</keyword>
<evidence type="ECO:0000313" key="15">
    <source>
        <dbReference type="EMBL" id="TCV19973.1"/>
    </source>
</evidence>
<dbReference type="Pfam" id="PF08212">
    <property type="entry name" value="Lipocalin_2"/>
    <property type="match status" value="1"/>
</dbReference>
<feature type="domain" description="Lipocalin/cytosolic fatty-acid binding" evidence="14">
    <location>
        <begin position="38"/>
        <end position="176"/>
    </location>
</feature>
<evidence type="ECO:0000256" key="5">
    <source>
        <dbReference type="ARBA" id="ARBA00022729"/>
    </source>
</evidence>
<evidence type="ECO:0000256" key="8">
    <source>
        <dbReference type="ARBA" id="ARBA00023139"/>
    </source>
</evidence>